<protein>
    <submittedName>
        <fullName evidence="1">Uncharacterized protein</fullName>
    </submittedName>
</protein>
<dbReference type="RefSeq" id="WP_132356482.1">
    <property type="nucleotide sequence ID" value="NZ_CAWOJO010000131.1"/>
</dbReference>
<dbReference type="AlphaFoldDB" id="A0A4R4IMA0"/>
<comment type="caution">
    <text evidence="1">The sequence shown here is derived from an EMBL/GenBank/DDBJ whole genome shotgun (WGS) entry which is preliminary data.</text>
</comment>
<organism evidence="1 2">
    <name type="scientific">Photorhabdus khanii subsp. guanajuatensis</name>
    <dbReference type="NCBI Taxonomy" id="2100166"/>
    <lineage>
        <taxon>Bacteria</taxon>
        <taxon>Pseudomonadati</taxon>
        <taxon>Pseudomonadota</taxon>
        <taxon>Gammaproteobacteria</taxon>
        <taxon>Enterobacterales</taxon>
        <taxon>Morganellaceae</taxon>
        <taxon>Photorhabdus</taxon>
    </lineage>
</organism>
<evidence type="ECO:0000313" key="2">
    <source>
        <dbReference type="Proteomes" id="UP000295598"/>
    </source>
</evidence>
<accession>A0A4R4IMA0</accession>
<sequence>MSTANSLERAINLINRIAAIDSVLDHAIGNNRKLIEETRREILSDLSLVIVEELKCTEINKIMPTNYIC</sequence>
<evidence type="ECO:0000313" key="1">
    <source>
        <dbReference type="EMBL" id="TDB41643.1"/>
    </source>
</evidence>
<dbReference type="Proteomes" id="UP000295598">
    <property type="component" value="Unassembled WGS sequence"/>
</dbReference>
<name>A0A4R4IMA0_9GAMM</name>
<gene>
    <name evidence="1" type="ORF">C5467_24340</name>
</gene>
<proteinExistence type="predicted"/>
<reference evidence="1 2" key="1">
    <citation type="journal article" date="2019" name="Int. J. Syst. Evol. Microbiol.">
        <title>Photorhabdus khanii subsp. guanajuatensis subsp. nov., isolated from Heterorhabditis atacamensis, and Photorhabdus luminescens subsp. mexicana subsp. nov., isolated from Heterorhabditis mexicana entomopathogenic nematodes.</title>
        <authorList>
            <person name="Machado R.A.R."/>
            <person name="Bruno P."/>
            <person name="Arce C.C.M."/>
            <person name="Liechti N."/>
            <person name="Kohler A."/>
            <person name="Bernal J."/>
            <person name="Bruggmann R."/>
            <person name="Turlings T.C.J."/>
        </authorList>
    </citation>
    <scope>NUCLEOTIDE SEQUENCE [LARGE SCALE GENOMIC DNA]</scope>
    <source>
        <strain evidence="1 2">MEX20-17</strain>
    </source>
</reference>
<dbReference type="EMBL" id="PUJY01000131">
    <property type="protein sequence ID" value="TDB41643.1"/>
    <property type="molecule type" value="Genomic_DNA"/>
</dbReference>